<keyword evidence="4" id="KW-1185">Reference proteome</keyword>
<gene>
    <name evidence="3" type="ORF">FNF29_07004</name>
</gene>
<dbReference type="Gene3D" id="3.40.50.1820">
    <property type="entry name" value="alpha/beta hydrolase"/>
    <property type="match status" value="1"/>
</dbReference>
<keyword evidence="1" id="KW-0732">Signal</keyword>
<feature type="compositionally biased region" description="Polar residues" evidence="2">
    <location>
        <begin position="713"/>
        <end position="727"/>
    </location>
</feature>
<protein>
    <recommendedName>
        <fullName evidence="5">Peptidase S9 prolyl oligopeptidase catalytic domain-containing protein</fullName>
    </recommendedName>
</protein>
<dbReference type="PANTHER" id="PTHR43037">
    <property type="entry name" value="UNNAMED PRODUCT-RELATED"/>
    <property type="match status" value="1"/>
</dbReference>
<dbReference type="InterPro" id="IPR029058">
    <property type="entry name" value="AB_hydrolase_fold"/>
</dbReference>
<reference evidence="3 4" key="1">
    <citation type="submission" date="2019-07" db="EMBL/GenBank/DDBJ databases">
        <title>Genomes of Cafeteria roenbergensis.</title>
        <authorList>
            <person name="Fischer M.G."/>
            <person name="Hackl T."/>
            <person name="Roman M."/>
        </authorList>
    </citation>
    <scope>NUCLEOTIDE SEQUENCE [LARGE SCALE GENOMIC DNA]</scope>
    <source>
        <strain evidence="3 4">BVI</strain>
    </source>
</reference>
<sequence length="1199" mass="119680">MLREAPRQPATAADRVLGTGDEAPPATVGQVLGVSGADMQALRMLARSRCRVELGGGRAGRAHRGGGSTGADACGVLDGWLWLGPWSAGKLEVEADPVGDSGGDGLFGGSAPGAGILGPGFARGDALYASPSEVVEGGAKWSVAASAPSAQRPADSLAFADGAGGLEAAPVARALAAEAGAEGAAWNALVQGVGTAAVLEVQGWAVSSLSLPEAATLVVACSGPTAVWLVRPAAEAGGGGWDRALPLAADVYGGGWASWSGRLPAGPYELVSRLRGRARASLACSVRAFRRQADAPALAAERSGLVSAPDAVRVDPEWGPEASSSAVLAGAWVGARLAVGARPVALVASEARVTADGAGAGGLGQWSSGRVADAFKAGRRPGSTRAAAALSERLGGVPAPSVADAGGFEFGVPAWVVVAPERRGAHNWEGPHGQGTVSAAVAAVPLLLGRLAEAARRLVGAGAAAQSTSGLAGASAGAGALDWEGVCRDRGALAAVGRWWPCQPTPDGQRVLWAGHSMGGHGAWVALSRGAGRAVCAWPGAGWLSKEAYSDANLLLGPVDAAAAHWGRSDGGLRGVLHSCVVGNDAEANAADVAAGVPTVVRTGADDATVPPLFSRRGARAVGAAQARRAASLAALVRAGAAAVAPPAVSSAWLRLEQIPGKGHWFWDTRSPNDGGVLADCASRAFMAACASRPSDAAGVRAWQAAADGALSAQGNPATARPASSATCAPPQAGERRVLDEAWVAGVFSVSVGDDQEAEGRRGLAIARRGTAGGVAVATVGVSVSACGGAGDSAERGPVVWTLLSHGNVAALRLDTTVLCAAGRPAALVQRARLLPNSSSAWQRVTPGPSQAGLLSAAVSRLAGELGLAGVPAAELAEPWAEFAPPSVVRDASGRELWSAEQSGVCSRDPDRPLRAVRVSVQFPPAARDRGRAGGPFAGAGLDAESAEVQPKGGVRPAAAAPRRPWPASFARDVWRRPVTIVVGSRCLLRNGTEQACHEDEMTQRNALAAFIASHGALAADAHVSIVADAVPGLAESQVRRGDAVIAVGGAGSNLWLRRAAGPHAGANASAVIPAGLCGLARRCSESLAATGGSGSQGAVLSVGFVDAGATRSPLLVLDSVGAVDAARGSLAWSLHAVLAAPTVPPMTRAPWTNAVPGLLLAGPRLLAEGDAAFLAAGVWEQTGDSSSLDAAASAVMRC</sequence>
<organism evidence="3 4">
    <name type="scientific">Cafeteria roenbergensis</name>
    <name type="common">Marine flagellate</name>
    <dbReference type="NCBI Taxonomy" id="33653"/>
    <lineage>
        <taxon>Eukaryota</taxon>
        <taxon>Sar</taxon>
        <taxon>Stramenopiles</taxon>
        <taxon>Bigyra</taxon>
        <taxon>Opalozoa</taxon>
        <taxon>Bicosoecida</taxon>
        <taxon>Cafeteriaceae</taxon>
        <taxon>Cafeteria</taxon>
    </lineage>
</organism>
<name>A0A5A8C520_CAFRO</name>
<dbReference type="InterPro" id="IPR050955">
    <property type="entry name" value="Plant_Biomass_Hydrol_Est"/>
</dbReference>
<evidence type="ECO:0000256" key="2">
    <source>
        <dbReference type="SAM" id="MobiDB-lite"/>
    </source>
</evidence>
<proteinExistence type="predicted"/>
<evidence type="ECO:0000313" key="3">
    <source>
        <dbReference type="EMBL" id="KAA0147915.1"/>
    </source>
</evidence>
<evidence type="ECO:0000313" key="4">
    <source>
        <dbReference type="Proteomes" id="UP000323011"/>
    </source>
</evidence>
<feature type="region of interest" description="Disordered" evidence="2">
    <location>
        <begin position="713"/>
        <end position="732"/>
    </location>
</feature>
<evidence type="ECO:0000256" key="1">
    <source>
        <dbReference type="ARBA" id="ARBA00022729"/>
    </source>
</evidence>
<comment type="caution">
    <text evidence="3">The sequence shown here is derived from an EMBL/GenBank/DDBJ whole genome shotgun (WGS) entry which is preliminary data.</text>
</comment>
<evidence type="ECO:0008006" key="5">
    <source>
        <dbReference type="Google" id="ProtNLM"/>
    </source>
</evidence>
<dbReference type="Proteomes" id="UP000323011">
    <property type="component" value="Unassembled WGS sequence"/>
</dbReference>
<dbReference type="AlphaFoldDB" id="A0A5A8C520"/>
<dbReference type="PANTHER" id="PTHR43037:SF4">
    <property type="entry name" value="PEPTIDASE S9 PROLYL OLIGOPEPTIDASE CATALYTIC DOMAIN-CONTAINING PROTEIN"/>
    <property type="match status" value="1"/>
</dbReference>
<dbReference type="EMBL" id="VLTN01000059">
    <property type="protein sequence ID" value="KAA0147915.1"/>
    <property type="molecule type" value="Genomic_DNA"/>
</dbReference>
<accession>A0A5A8C520</accession>
<dbReference type="SUPFAM" id="SSF53474">
    <property type="entry name" value="alpha/beta-Hydrolases"/>
    <property type="match status" value="1"/>
</dbReference>
<feature type="region of interest" description="Disordered" evidence="2">
    <location>
        <begin position="1"/>
        <end position="24"/>
    </location>
</feature>